<organism evidence="1 2">
    <name type="scientific">Arcicella gelida</name>
    <dbReference type="NCBI Taxonomy" id="2984195"/>
    <lineage>
        <taxon>Bacteria</taxon>
        <taxon>Pseudomonadati</taxon>
        <taxon>Bacteroidota</taxon>
        <taxon>Cytophagia</taxon>
        <taxon>Cytophagales</taxon>
        <taxon>Flectobacillaceae</taxon>
        <taxon>Arcicella</taxon>
    </lineage>
</organism>
<gene>
    <name evidence="1" type="ORF">VB776_16170</name>
</gene>
<evidence type="ECO:0000313" key="1">
    <source>
        <dbReference type="EMBL" id="MEA5404469.1"/>
    </source>
</evidence>
<accession>A0ABU5S7T6</accession>
<proteinExistence type="predicted"/>
<keyword evidence="2" id="KW-1185">Reference proteome</keyword>
<evidence type="ECO:0000313" key="2">
    <source>
        <dbReference type="Proteomes" id="UP001303899"/>
    </source>
</evidence>
<dbReference type="EMBL" id="JAYGIL010000021">
    <property type="protein sequence ID" value="MEA5404469.1"/>
    <property type="molecule type" value="Genomic_DNA"/>
</dbReference>
<dbReference type="RefSeq" id="WP_323697842.1">
    <property type="nucleotide sequence ID" value="NZ_JAYGIL010000021.1"/>
</dbReference>
<protein>
    <submittedName>
        <fullName evidence="1">Uncharacterized protein</fullName>
    </submittedName>
</protein>
<dbReference type="Proteomes" id="UP001303899">
    <property type="component" value="Unassembled WGS sequence"/>
</dbReference>
<reference evidence="1 2" key="1">
    <citation type="submission" date="2023-12" db="EMBL/GenBank/DDBJ databases">
        <title>Novel species of the genus Arcicella isolated from rivers.</title>
        <authorList>
            <person name="Lu H."/>
        </authorList>
    </citation>
    <scope>NUCLEOTIDE SEQUENCE [LARGE SCALE GENOMIC DNA]</scope>
    <source>
        <strain evidence="1 2">DC2W</strain>
    </source>
</reference>
<name>A0ABU5S7T6_9BACT</name>
<comment type="caution">
    <text evidence="1">The sequence shown here is derived from an EMBL/GenBank/DDBJ whole genome shotgun (WGS) entry which is preliminary data.</text>
</comment>
<sequence>MQIPFFNKIFEKQPESIPIKDLSKNQVVNKIIEISKKHNGFANAWLSKDNLLLDELMLRFDELADQNTFFPF</sequence>